<dbReference type="AlphaFoldDB" id="A0AAJ0FYA6"/>
<feature type="compositionally biased region" description="Basic and acidic residues" evidence="1">
    <location>
        <begin position="225"/>
        <end position="235"/>
    </location>
</feature>
<keyword evidence="2" id="KW-0812">Transmembrane</keyword>
<evidence type="ECO:0000313" key="4">
    <source>
        <dbReference type="Proteomes" id="UP001251528"/>
    </source>
</evidence>
<dbReference type="Proteomes" id="UP001251528">
    <property type="component" value="Unassembled WGS sequence"/>
</dbReference>
<evidence type="ECO:0008006" key="5">
    <source>
        <dbReference type="Google" id="ProtNLM"/>
    </source>
</evidence>
<proteinExistence type="predicted"/>
<protein>
    <recommendedName>
        <fullName evidence="5">Transmembrane protein</fullName>
    </recommendedName>
</protein>
<keyword evidence="2" id="KW-0472">Membrane</keyword>
<feature type="compositionally biased region" description="Pro residues" evidence="1">
    <location>
        <begin position="184"/>
        <end position="195"/>
    </location>
</feature>
<organism evidence="3 4">
    <name type="scientific">Conoideocrella luteorostrata</name>
    <dbReference type="NCBI Taxonomy" id="1105319"/>
    <lineage>
        <taxon>Eukaryota</taxon>
        <taxon>Fungi</taxon>
        <taxon>Dikarya</taxon>
        <taxon>Ascomycota</taxon>
        <taxon>Pezizomycotina</taxon>
        <taxon>Sordariomycetes</taxon>
        <taxon>Hypocreomycetidae</taxon>
        <taxon>Hypocreales</taxon>
        <taxon>Clavicipitaceae</taxon>
        <taxon>Conoideocrella</taxon>
    </lineage>
</organism>
<dbReference type="EMBL" id="JASWJB010000014">
    <property type="protein sequence ID" value="KAK2612568.1"/>
    <property type="molecule type" value="Genomic_DNA"/>
</dbReference>
<reference evidence="3" key="1">
    <citation type="submission" date="2023-06" db="EMBL/GenBank/DDBJ databases">
        <title>Conoideocrella luteorostrata (Hypocreales: Clavicipitaceae), a potential biocontrol fungus for elongate hemlock scale in United States Christmas tree production areas.</title>
        <authorList>
            <person name="Barrett H."/>
            <person name="Lovett B."/>
            <person name="Macias A.M."/>
            <person name="Stajich J.E."/>
            <person name="Kasson M.T."/>
        </authorList>
    </citation>
    <scope>NUCLEOTIDE SEQUENCE</scope>
    <source>
        <strain evidence="3">ARSEF 14590</strain>
    </source>
</reference>
<keyword evidence="2" id="KW-1133">Transmembrane helix</keyword>
<keyword evidence="4" id="KW-1185">Reference proteome</keyword>
<sequence length="241" mass="26226">MPALRSRRQQGTTSIHSELVHASSSSKPPLLPTSGATWTSGLVASDDASLSTTLTPDSTFPVVILAESTPTFVAIPSTYNNLNDSPSPGVVAGIVLGSVGGVLVVLFLLYSCLGFGPAVLSPRTIGISNASVLSFHDQHSSKHRRRRRPSAHATEMFEVRTRERIVTDAPVRGTSSGPTIVNAAPPPPHVPPPPRVVRDEDEVVVIEEHSPPPRRKSRRHSSRSRRSDDRREERRRSRRYS</sequence>
<feature type="region of interest" description="Disordered" evidence="1">
    <location>
        <begin position="1"/>
        <end position="30"/>
    </location>
</feature>
<evidence type="ECO:0000256" key="2">
    <source>
        <dbReference type="SAM" id="Phobius"/>
    </source>
</evidence>
<accession>A0AAJ0FYA6</accession>
<name>A0AAJ0FYA6_9HYPO</name>
<feature type="compositionally biased region" description="Basic residues" evidence="1">
    <location>
        <begin position="212"/>
        <end position="224"/>
    </location>
</feature>
<evidence type="ECO:0000313" key="3">
    <source>
        <dbReference type="EMBL" id="KAK2612568.1"/>
    </source>
</evidence>
<evidence type="ECO:0000256" key="1">
    <source>
        <dbReference type="SAM" id="MobiDB-lite"/>
    </source>
</evidence>
<feature type="transmembrane region" description="Helical" evidence="2">
    <location>
        <begin position="90"/>
        <end position="113"/>
    </location>
</feature>
<comment type="caution">
    <text evidence="3">The sequence shown here is derived from an EMBL/GenBank/DDBJ whole genome shotgun (WGS) entry which is preliminary data.</text>
</comment>
<feature type="region of interest" description="Disordered" evidence="1">
    <location>
        <begin position="167"/>
        <end position="241"/>
    </location>
</feature>
<gene>
    <name evidence="3" type="ORF">QQS21_001338</name>
</gene>